<protein>
    <submittedName>
        <fullName evidence="2">Uncharacterized protein</fullName>
    </submittedName>
</protein>
<feature type="region of interest" description="Disordered" evidence="1">
    <location>
        <begin position="1"/>
        <end position="56"/>
    </location>
</feature>
<dbReference type="AlphaFoldDB" id="N1QY37"/>
<sequence>MAAHGWTPSNTDGVSGVAAQEVGEERREEVDGGGERAPWATRGAEEAPAHSTCLTR</sequence>
<organism evidence="2">
    <name type="scientific">Aegilops tauschii</name>
    <name type="common">Tausch's goatgrass</name>
    <name type="synonym">Aegilops squarrosa</name>
    <dbReference type="NCBI Taxonomy" id="37682"/>
    <lineage>
        <taxon>Eukaryota</taxon>
        <taxon>Viridiplantae</taxon>
        <taxon>Streptophyta</taxon>
        <taxon>Embryophyta</taxon>
        <taxon>Tracheophyta</taxon>
        <taxon>Spermatophyta</taxon>
        <taxon>Magnoliopsida</taxon>
        <taxon>Liliopsida</taxon>
        <taxon>Poales</taxon>
        <taxon>Poaceae</taxon>
        <taxon>BOP clade</taxon>
        <taxon>Pooideae</taxon>
        <taxon>Triticodae</taxon>
        <taxon>Triticeae</taxon>
        <taxon>Triticinae</taxon>
        <taxon>Aegilops</taxon>
    </lineage>
</organism>
<name>N1QY37_AEGTA</name>
<evidence type="ECO:0000256" key="1">
    <source>
        <dbReference type="SAM" id="MobiDB-lite"/>
    </source>
</evidence>
<evidence type="ECO:0000313" key="2">
    <source>
        <dbReference type="EnsemblPlants" id="EMT16853"/>
    </source>
</evidence>
<feature type="compositionally biased region" description="Basic and acidic residues" evidence="1">
    <location>
        <begin position="23"/>
        <end position="34"/>
    </location>
</feature>
<proteinExistence type="predicted"/>
<dbReference type="EnsemblPlants" id="EMT16853">
    <property type="protein sequence ID" value="EMT16853"/>
    <property type="gene ID" value="F775_24747"/>
</dbReference>
<reference evidence="2" key="1">
    <citation type="submission" date="2015-06" db="UniProtKB">
        <authorList>
            <consortium name="EnsemblPlants"/>
        </authorList>
    </citation>
    <scope>IDENTIFICATION</scope>
</reference>
<accession>N1QY37</accession>